<dbReference type="PANTHER" id="PTHR48475:SF2">
    <property type="entry name" value="RIBONUCLEASE H"/>
    <property type="match status" value="1"/>
</dbReference>
<feature type="region of interest" description="Disordered" evidence="1">
    <location>
        <begin position="1"/>
        <end position="21"/>
    </location>
</feature>
<reference evidence="2" key="2">
    <citation type="journal article" date="2024" name="Plant">
        <title>Genomic evolution and insights into agronomic trait innovations of Sesamum species.</title>
        <authorList>
            <person name="Miao H."/>
            <person name="Wang L."/>
            <person name="Qu L."/>
            <person name="Liu H."/>
            <person name="Sun Y."/>
            <person name="Le M."/>
            <person name="Wang Q."/>
            <person name="Wei S."/>
            <person name="Zheng Y."/>
            <person name="Lin W."/>
            <person name="Duan Y."/>
            <person name="Cao H."/>
            <person name="Xiong S."/>
            <person name="Wang X."/>
            <person name="Wei L."/>
            <person name="Li C."/>
            <person name="Ma Q."/>
            <person name="Ju M."/>
            <person name="Zhao R."/>
            <person name="Li G."/>
            <person name="Mu C."/>
            <person name="Tian Q."/>
            <person name="Mei H."/>
            <person name="Zhang T."/>
            <person name="Gao T."/>
            <person name="Zhang H."/>
        </authorList>
    </citation>
    <scope>NUCLEOTIDE SEQUENCE</scope>
    <source>
        <strain evidence="2">KEN8</strain>
    </source>
</reference>
<reference evidence="2" key="1">
    <citation type="submission" date="2020-06" db="EMBL/GenBank/DDBJ databases">
        <authorList>
            <person name="Li T."/>
            <person name="Hu X."/>
            <person name="Zhang T."/>
            <person name="Song X."/>
            <person name="Zhang H."/>
            <person name="Dai N."/>
            <person name="Sheng W."/>
            <person name="Hou X."/>
            <person name="Wei L."/>
        </authorList>
    </citation>
    <scope>NUCLEOTIDE SEQUENCE</scope>
    <source>
        <strain evidence="2">KEN8</strain>
        <tissue evidence="2">Leaf</tissue>
    </source>
</reference>
<sequence length="161" mass="17957">MEQKDDTLLSRKWPSTGDHSQTISPLFSFTPYKGEDERTLEADFGEARYFRSIGEMGCRIKAPTEDAPKVEKWLLHVDGSSPTKGSGAGAVITSPCGEDLEFDVKFGFKASNKEVEYEALSHAYEDSILDMASDACVVRHSHHKSYPVQSEYVAKMVDSKR</sequence>
<evidence type="ECO:0000313" key="2">
    <source>
        <dbReference type="EMBL" id="KAL0337494.1"/>
    </source>
</evidence>
<dbReference type="GO" id="GO:0003676">
    <property type="term" value="F:nucleic acid binding"/>
    <property type="evidence" value="ECO:0007669"/>
    <property type="project" value="InterPro"/>
</dbReference>
<dbReference type="InterPro" id="IPR036397">
    <property type="entry name" value="RNaseH_sf"/>
</dbReference>
<gene>
    <name evidence="2" type="ORF">Scaly_2024500</name>
</gene>
<dbReference type="AlphaFoldDB" id="A0AAW2N3D3"/>
<accession>A0AAW2N3D3</accession>
<dbReference type="PANTHER" id="PTHR48475">
    <property type="entry name" value="RIBONUCLEASE H"/>
    <property type="match status" value="1"/>
</dbReference>
<organism evidence="2">
    <name type="scientific">Sesamum calycinum</name>
    <dbReference type="NCBI Taxonomy" id="2727403"/>
    <lineage>
        <taxon>Eukaryota</taxon>
        <taxon>Viridiplantae</taxon>
        <taxon>Streptophyta</taxon>
        <taxon>Embryophyta</taxon>
        <taxon>Tracheophyta</taxon>
        <taxon>Spermatophyta</taxon>
        <taxon>Magnoliopsida</taxon>
        <taxon>eudicotyledons</taxon>
        <taxon>Gunneridae</taxon>
        <taxon>Pentapetalae</taxon>
        <taxon>asterids</taxon>
        <taxon>lamiids</taxon>
        <taxon>Lamiales</taxon>
        <taxon>Pedaliaceae</taxon>
        <taxon>Sesamum</taxon>
    </lineage>
</organism>
<evidence type="ECO:0000256" key="1">
    <source>
        <dbReference type="SAM" id="MobiDB-lite"/>
    </source>
</evidence>
<comment type="caution">
    <text evidence="2">The sequence shown here is derived from an EMBL/GenBank/DDBJ whole genome shotgun (WGS) entry which is preliminary data.</text>
</comment>
<evidence type="ECO:0008006" key="3">
    <source>
        <dbReference type="Google" id="ProtNLM"/>
    </source>
</evidence>
<name>A0AAW2N3D3_9LAMI</name>
<protein>
    <recommendedName>
        <fullName evidence="3">RNase H type-1 domain-containing protein</fullName>
    </recommendedName>
</protein>
<dbReference type="EMBL" id="JACGWM010000012">
    <property type="protein sequence ID" value="KAL0337494.1"/>
    <property type="molecule type" value="Genomic_DNA"/>
</dbReference>
<dbReference type="Gene3D" id="3.30.420.10">
    <property type="entry name" value="Ribonuclease H-like superfamily/Ribonuclease H"/>
    <property type="match status" value="1"/>
</dbReference>
<proteinExistence type="predicted"/>